<evidence type="ECO:0000313" key="4">
    <source>
        <dbReference type="EMBL" id="KAB0265088.1"/>
    </source>
</evidence>
<evidence type="ECO:0000256" key="2">
    <source>
        <dbReference type="ARBA" id="ARBA00022525"/>
    </source>
</evidence>
<dbReference type="EMBL" id="VCMV01000043">
    <property type="protein sequence ID" value="KAB0265088.1"/>
    <property type="molecule type" value="Genomic_DNA"/>
</dbReference>
<name>A0A5N3P5T0_9HYPH</name>
<dbReference type="Gene3D" id="2.150.10.10">
    <property type="entry name" value="Serralysin-like metalloprotease, C-terminal"/>
    <property type="match status" value="6"/>
</dbReference>
<dbReference type="AlphaFoldDB" id="A0A5N3P5T0"/>
<dbReference type="PRINTS" id="PR00313">
    <property type="entry name" value="CABNDNGRPT"/>
</dbReference>
<dbReference type="PANTHER" id="PTHR38340:SF1">
    <property type="entry name" value="S-LAYER PROTEIN"/>
    <property type="match status" value="1"/>
</dbReference>
<reference evidence="4 5" key="1">
    <citation type="journal article" date="2019" name="Microorganisms">
        <title>Genome Insights into the Novel Species Microvirga brassicacearum, a Rapeseed Endophyte with Biotechnological Potential.</title>
        <authorList>
            <person name="Jimenez-Gomez A."/>
            <person name="Saati-Santamaria Z."/>
            <person name="Igual J.M."/>
            <person name="Rivas R."/>
            <person name="Mateos P.F."/>
            <person name="Garcia-Fraile P."/>
        </authorList>
    </citation>
    <scope>NUCLEOTIDE SEQUENCE [LARGE SCALE GENOMIC DNA]</scope>
    <source>
        <strain evidence="4 5">CDVBN77</strain>
    </source>
</reference>
<dbReference type="InterPro" id="IPR011049">
    <property type="entry name" value="Serralysin-like_metalloprot_C"/>
</dbReference>
<keyword evidence="5" id="KW-1185">Reference proteome</keyword>
<dbReference type="PANTHER" id="PTHR38340">
    <property type="entry name" value="S-LAYER PROTEIN"/>
    <property type="match status" value="1"/>
</dbReference>
<dbReference type="GO" id="GO:0005509">
    <property type="term" value="F:calcium ion binding"/>
    <property type="evidence" value="ECO:0007669"/>
    <property type="project" value="InterPro"/>
</dbReference>
<evidence type="ECO:0000256" key="3">
    <source>
        <dbReference type="SAM" id="MobiDB-lite"/>
    </source>
</evidence>
<dbReference type="InterPro" id="IPR018511">
    <property type="entry name" value="Hemolysin-typ_Ca-bd_CS"/>
</dbReference>
<evidence type="ECO:0000256" key="1">
    <source>
        <dbReference type="ARBA" id="ARBA00004613"/>
    </source>
</evidence>
<protein>
    <submittedName>
        <fullName evidence="4">Calcium-binding protein</fullName>
    </submittedName>
</protein>
<dbReference type="PROSITE" id="PS00330">
    <property type="entry name" value="HEMOLYSIN_CALCIUM"/>
    <property type="match status" value="4"/>
</dbReference>
<dbReference type="SUPFAM" id="SSF51120">
    <property type="entry name" value="beta-Roll"/>
    <property type="match status" value="8"/>
</dbReference>
<organism evidence="4 5">
    <name type="scientific">Microvirga brassicacearum</name>
    <dbReference type="NCBI Taxonomy" id="2580413"/>
    <lineage>
        <taxon>Bacteria</taxon>
        <taxon>Pseudomonadati</taxon>
        <taxon>Pseudomonadota</taxon>
        <taxon>Alphaproteobacteria</taxon>
        <taxon>Hyphomicrobiales</taxon>
        <taxon>Methylobacteriaceae</taxon>
        <taxon>Microvirga</taxon>
    </lineage>
</organism>
<dbReference type="InterPro" id="IPR050557">
    <property type="entry name" value="RTX_toxin/Mannuronan_C5-epim"/>
</dbReference>
<comment type="caution">
    <text evidence="4">The sequence shown here is derived from an EMBL/GenBank/DDBJ whole genome shotgun (WGS) entry which is preliminary data.</text>
</comment>
<dbReference type="GO" id="GO:0005576">
    <property type="term" value="C:extracellular region"/>
    <property type="evidence" value="ECO:0007669"/>
    <property type="project" value="UniProtKB-SubCell"/>
</dbReference>
<feature type="region of interest" description="Disordered" evidence="3">
    <location>
        <begin position="636"/>
        <end position="655"/>
    </location>
</feature>
<proteinExistence type="predicted"/>
<accession>A0A5N3P5T0</accession>
<dbReference type="Proteomes" id="UP000325684">
    <property type="component" value="Unassembled WGS sequence"/>
</dbReference>
<dbReference type="Pfam" id="PF00353">
    <property type="entry name" value="HemolysinCabind"/>
    <property type="match status" value="10"/>
</dbReference>
<dbReference type="RefSeq" id="WP_150947848.1">
    <property type="nucleotide sequence ID" value="NZ_VCMV01000043.1"/>
</dbReference>
<sequence length="1136" mass="113186">MPDLVFNSPDPYYGSTLLQSGDTVLVSAGASISDSYQMSAALFSGVGTSNSITIKGVVRSSQVSAIDLNEGCSIQIASTGTVRGLGSAIRLGGPDAGVSSVTNAGKIENPFGDAWSTGIRIAGGNASIVNSGEITSYAYGIHAVSGGSLMVQNTGRIAAGNLGIAGSASNDVVINSGTIAGDQYYDGIALYDGDDLYDGRSGNIIGAINLGKGNDTAYGGSGNDYFLGFSGNDVFHRGTGASNVMDGGANTDTVAYGGGTGLTVDLSIVSNYQETGIGRDWLISIENIWSASGNDLLKGNSDANAISGNGGDDTIMGGGGDDLLVGGEGNNLLEGGAGSDTLDGSNGASVAYYRNASADSAGHGLTIDFRHADGSSNTGEAAGDRYVNVSSVWGSLFADRLIGDDSVNWMLGDQGNDTISAGGGGDSLYGSDGDDDLSGDGGADLLVGGAGSNLLEGGAGADTLDGSGGASIAAYRGATALGGQGVHVDLNDTDGSHNTGDAAGDRHINIVGVWGSAFADTLVGDGAANWLLGDQGNDTLDGGLGNDSLFGSDGDDSLAGGGGSDTLTGGAGNDIYAVDDDDSIVEEIGGGSDTVEMSRNAALTEFDNVENLTLLGSDDIRATGNEQANVIHGNQGRNTLDGASGADTLAGGSGDDTYIVDSEDLVIERTGEGNDAIVASVSYALAAGSDVEILQAVAGAAVVHLTGSNSANRLVGNDADNDLKGNGGDDTLEGAVGNDTLDGGQGADRMTGGSGDDTYFIDSAADLIVEGANGGLDTAIVSLNFRADALTGVEIIKLADNTAAVSLTGGAGSDHLVGNAAFNILDGGSGADILEGGAGSDVFIVDNVGDVVKEGAGGGADAIQTTISYVLADSTAVEFLTALGSGAINLTGNGLANTISGNASANVLDGGAGADRMEGAGGNDTYLVDDAGDLILESAGGGYDTVSARISYALAAGSEVETLAASGSASMHLTGNAFANTLLGNAAANFLRGGNGADVLSGDLGGDRLFGGLGRDYVTGGAGKDYFVLDTAVAKKKNANVDRFADFSVRDDSIWLDNAVFKALGKKGSFAKPAKLKKDGFFFGNKAHDRDDHIIVKKTGKIYYDADGTGRQAQIAIATVSKKVAKAMTEKDFFIV</sequence>
<dbReference type="InterPro" id="IPR001343">
    <property type="entry name" value="Hemolysn_Ca-bd"/>
</dbReference>
<evidence type="ECO:0000313" key="5">
    <source>
        <dbReference type="Proteomes" id="UP000325684"/>
    </source>
</evidence>
<keyword evidence="2" id="KW-0964">Secreted</keyword>
<gene>
    <name evidence="4" type="ORF">FEZ63_20155</name>
</gene>
<comment type="subcellular location">
    <subcellularLocation>
        <location evidence="1">Secreted</location>
    </subcellularLocation>
</comment>
<feature type="region of interest" description="Disordered" evidence="3">
    <location>
        <begin position="722"/>
        <end position="747"/>
    </location>
</feature>
<dbReference type="OrthoDB" id="8010440at2"/>